<name>U1Q5F4_9ACTO</name>
<sequence length="291" mass="32886">MKTKNAMQLKALINNKAKAAGVSPQLMLQNYMLERLIDRISRSIWRDSIIVKGGMLIGSLIGVERRTTKDLDTTVTGFELTHEKATEVFKQICAIEIDDSLEFELVRTADIREIDEYPGIRVFLKAKYAPLDVSITVDVTTGDKITPSAIVYDYPFVFSEGSSTILAYPLETVLAEKLETILARSITNTRIRDFYDVYELWHLRADKVDQETLGNALFATCKKRNSVSVMKSYNSLLKEMRKDAGLLSQWENYKLRHSYAKDIDFTSTVNAVATVTEIATKGFNKAQTITN</sequence>
<proteinExistence type="predicted"/>
<organism evidence="1 2">
    <name type="scientific">Actinomyces graevenitzii F0530</name>
    <dbReference type="NCBI Taxonomy" id="1321817"/>
    <lineage>
        <taxon>Bacteria</taxon>
        <taxon>Bacillati</taxon>
        <taxon>Actinomycetota</taxon>
        <taxon>Actinomycetes</taxon>
        <taxon>Actinomycetales</taxon>
        <taxon>Actinomycetaceae</taxon>
        <taxon>Actinomyces</taxon>
    </lineage>
</organism>
<dbReference type="Pfam" id="PF08843">
    <property type="entry name" value="AbiEii"/>
    <property type="match status" value="1"/>
</dbReference>
<dbReference type="InterPro" id="IPR014942">
    <property type="entry name" value="AbiEii"/>
</dbReference>
<evidence type="ECO:0000313" key="2">
    <source>
        <dbReference type="Proteomes" id="UP000016481"/>
    </source>
</evidence>
<reference evidence="1 2" key="1">
    <citation type="submission" date="2013-08" db="EMBL/GenBank/DDBJ databases">
        <authorList>
            <person name="Weinstock G."/>
            <person name="Sodergren E."/>
            <person name="Wylie T."/>
            <person name="Fulton L."/>
            <person name="Fulton R."/>
            <person name="Fronick C."/>
            <person name="O'Laughlin M."/>
            <person name="Godfrey J."/>
            <person name="Miner T."/>
            <person name="Herter B."/>
            <person name="Appelbaum E."/>
            <person name="Cordes M."/>
            <person name="Lek S."/>
            <person name="Wollam A."/>
            <person name="Pepin K.H."/>
            <person name="Palsikar V.B."/>
            <person name="Mitreva M."/>
            <person name="Wilson R.K."/>
        </authorList>
    </citation>
    <scope>NUCLEOTIDE SEQUENCE [LARGE SCALE GENOMIC DNA]</scope>
    <source>
        <strain evidence="1 2">F0530</strain>
    </source>
</reference>
<dbReference type="Proteomes" id="UP000016481">
    <property type="component" value="Unassembled WGS sequence"/>
</dbReference>
<dbReference type="AlphaFoldDB" id="U1Q5F4"/>
<dbReference type="EMBL" id="AWSC01000018">
    <property type="protein sequence ID" value="ERH17364.1"/>
    <property type="molecule type" value="Genomic_DNA"/>
</dbReference>
<evidence type="ECO:0000313" key="1">
    <source>
        <dbReference type="EMBL" id="ERH17364.1"/>
    </source>
</evidence>
<accession>U1Q5F4</accession>
<gene>
    <name evidence="1" type="ORF">HMPREF1978_00526</name>
</gene>
<evidence type="ECO:0008006" key="3">
    <source>
        <dbReference type="Google" id="ProtNLM"/>
    </source>
</evidence>
<comment type="caution">
    <text evidence="1">The sequence shown here is derived from an EMBL/GenBank/DDBJ whole genome shotgun (WGS) entry which is preliminary data.</text>
</comment>
<dbReference type="HOGENOM" id="CLU_067323_1_0_11"/>
<dbReference type="RefSeq" id="WP_021604495.1">
    <property type="nucleotide sequence ID" value="NZ_KE951502.1"/>
</dbReference>
<protein>
    <recommendedName>
        <fullName evidence="3">Nucleotidyl transferase, PF08843 family</fullName>
    </recommendedName>
</protein>